<protein>
    <submittedName>
        <fullName evidence="8">GlsB/YeaQ/YmgE family stress response membrane protein</fullName>
    </submittedName>
</protein>
<keyword evidence="5 7" id="KW-1133">Transmembrane helix</keyword>
<dbReference type="Pfam" id="PF04226">
    <property type="entry name" value="Transgly_assoc"/>
    <property type="match status" value="1"/>
</dbReference>
<accession>A0ABP9LAW5</accession>
<gene>
    <name evidence="8" type="ORF">GCM10025759_12890</name>
</gene>
<evidence type="ECO:0000256" key="5">
    <source>
        <dbReference type="ARBA" id="ARBA00022989"/>
    </source>
</evidence>
<keyword evidence="9" id="KW-1185">Reference proteome</keyword>
<feature type="transmembrane region" description="Helical" evidence="7">
    <location>
        <begin position="64"/>
        <end position="84"/>
    </location>
</feature>
<comment type="subcellular location">
    <subcellularLocation>
        <location evidence="1">Cell membrane</location>
        <topology evidence="1">Multi-pass membrane protein</topology>
    </subcellularLocation>
</comment>
<evidence type="ECO:0000256" key="1">
    <source>
        <dbReference type="ARBA" id="ARBA00004651"/>
    </source>
</evidence>
<dbReference type="InterPro" id="IPR007341">
    <property type="entry name" value="Transgly_assoc"/>
</dbReference>
<evidence type="ECO:0000313" key="9">
    <source>
        <dbReference type="Proteomes" id="UP001501083"/>
    </source>
</evidence>
<comment type="similarity">
    <text evidence="2">Belongs to the UPF0410 family.</text>
</comment>
<dbReference type="PANTHER" id="PTHR33884">
    <property type="entry name" value="UPF0410 PROTEIN YMGE"/>
    <property type="match status" value="1"/>
</dbReference>
<comment type="caution">
    <text evidence="8">The sequence shown here is derived from an EMBL/GenBank/DDBJ whole genome shotgun (WGS) entry which is preliminary data.</text>
</comment>
<keyword evidence="3" id="KW-1003">Cell membrane</keyword>
<evidence type="ECO:0000256" key="4">
    <source>
        <dbReference type="ARBA" id="ARBA00022692"/>
    </source>
</evidence>
<evidence type="ECO:0000256" key="3">
    <source>
        <dbReference type="ARBA" id="ARBA00022475"/>
    </source>
</evidence>
<dbReference type="EMBL" id="BAABKY010000002">
    <property type="protein sequence ID" value="GAA5072673.1"/>
    <property type="molecule type" value="Genomic_DNA"/>
</dbReference>
<keyword evidence="4 7" id="KW-0812">Transmembrane</keyword>
<dbReference type="PANTHER" id="PTHR33884:SF3">
    <property type="entry name" value="UPF0410 PROTEIN YMGE"/>
    <property type="match status" value="1"/>
</dbReference>
<dbReference type="RefSeq" id="WP_158986854.1">
    <property type="nucleotide sequence ID" value="NZ_BAABKY010000002.1"/>
</dbReference>
<proteinExistence type="inferred from homology"/>
<evidence type="ECO:0000256" key="7">
    <source>
        <dbReference type="SAM" id="Phobius"/>
    </source>
</evidence>
<dbReference type="Proteomes" id="UP001501083">
    <property type="component" value="Unassembled WGS sequence"/>
</dbReference>
<evidence type="ECO:0000256" key="2">
    <source>
        <dbReference type="ARBA" id="ARBA00011006"/>
    </source>
</evidence>
<reference evidence="9" key="1">
    <citation type="journal article" date="2019" name="Int. J. Syst. Evol. Microbiol.">
        <title>The Global Catalogue of Microorganisms (GCM) 10K type strain sequencing project: providing services to taxonomists for standard genome sequencing and annotation.</title>
        <authorList>
            <consortium name="The Broad Institute Genomics Platform"/>
            <consortium name="The Broad Institute Genome Sequencing Center for Infectious Disease"/>
            <person name="Wu L."/>
            <person name="Ma J."/>
        </authorList>
    </citation>
    <scope>NUCLEOTIDE SEQUENCE [LARGE SCALE GENOMIC DNA]</scope>
    <source>
        <strain evidence="9">JCM 19212</strain>
    </source>
</reference>
<sequence length="90" mass="9211">MGIIIWLIVGGVIGWLASIVMRRDAQQGLLLNIVVGIVGAFIGGWLGGALGIGGGDINDGNFSISGLLLSLVGAIVLLAIVNLFTRGRAR</sequence>
<evidence type="ECO:0000313" key="8">
    <source>
        <dbReference type="EMBL" id="GAA5072673.1"/>
    </source>
</evidence>
<keyword evidence="6 7" id="KW-0472">Membrane</keyword>
<feature type="transmembrane region" description="Helical" evidence="7">
    <location>
        <begin position="6"/>
        <end position="22"/>
    </location>
</feature>
<evidence type="ECO:0000256" key="6">
    <source>
        <dbReference type="ARBA" id="ARBA00023136"/>
    </source>
</evidence>
<feature type="transmembrane region" description="Helical" evidence="7">
    <location>
        <begin position="29"/>
        <end position="52"/>
    </location>
</feature>
<name>A0ABP9LAW5_9GAMM</name>
<organism evidence="8 9">
    <name type="scientific">Lysobacter panacisoli</name>
    <dbReference type="NCBI Taxonomy" id="1255263"/>
    <lineage>
        <taxon>Bacteria</taxon>
        <taxon>Pseudomonadati</taxon>
        <taxon>Pseudomonadota</taxon>
        <taxon>Gammaproteobacteria</taxon>
        <taxon>Lysobacterales</taxon>
        <taxon>Lysobacteraceae</taxon>
        <taxon>Lysobacter</taxon>
    </lineage>
</organism>